<dbReference type="RefSeq" id="XP_024346171.1">
    <property type="nucleotide sequence ID" value="XM_024499408.1"/>
</dbReference>
<name>W6U1L3_ECHGR</name>
<dbReference type="GeneID" id="36345874"/>
<dbReference type="AlphaFoldDB" id="W6U1L3"/>
<accession>W6U1L3</accession>
<sequence>MAVLNATLCQQIIQFNIQNIQFRPLDFSRASASIQKDHYFELLANVAVFMHARCLLFGILFEFVSTKFVFNGENSMKSQLKHVQRSGFEVLRCIQPF</sequence>
<dbReference type="Proteomes" id="UP000019149">
    <property type="component" value="Unassembled WGS sequence"/>
</dbReference>
<proteinExistence type="predicted"/>
<dbReference type="CTD" id="36345874"/>
<reference evidence="1 2" key="1">
    <citation type="journal article" date="2013" name="Nat. Genet.">
        <title>The genome of the hydatid tapeworm Echinococcus granulosus.</title>
        <authorList>
            <person name="Zheng H."/>
            <person name="Zhang W."/>
            <person name="Zhang L."/>
            <person name="Zhang Z."/>
            <person name="Li J."/>
            <person name="Lu G."/>
            <person name="Zhu Y."/>
            <person name="Wang Y."/>
            <person name="Huang Y."/>
            <person name="Liu J."/>
            <person name="Kang H."/>
            <person name="Chen J."/>
            <person name="Wang L."/>
            <person name="Chen A."/>
            <person name="Yu S."/>
            <person name="Gao Z."/>
            <person name="Jin L."/>
            <person name="Gu W."/>
            <person name="Wang Z."/>
            <person name="Zhao L."/>
            <person name="Shi B."/>
            <person name="Wen H."/>
            <person name="Lin R."/>
            <person name="Jones M.K."/>
            <person name="Brejova B."/>
            <person name="Vinar T."/>
            <person name="Zhao G."/>
            <person name="McManus D.P."/>
            <person name="Chen Z."/>
            <person name="Zhou Y."/>
            <person name="Wang S."/>
        </authorList>
    </citation>
    <scope>NUCLEOTIDE SEQUENCE [LARGE SCALE GENOMIC DNA]</scope>
</reference>
<gene>
    <name evidence="1" type="ORF">EGR_10159</name>
</gene>
<evidence type="ECO:0000313" key="2">
    <source>
        <dbReference type="Proteomes" id="UP000019149"/>
    </source>
</evidence>
<dbReference type="EMBL" id="APAU02000195">
    <property type="protein sequence ID" value="EUB54975.1"/>
    <property type="molecule type" value="Genomic_DNA"/>
</dbReference>
<keyword evidence="2" id="KW-1185">Reference proteome</keyword>
<organism evidence="1 2">
    <name type="scientific">Echinococcus granulosus</name>
    <name type="common">Hydatid tapeworm</name>
    <dbReference type="NCBI Taxonomy" id="6210"/>
    <lineage>
        <taxon>Eukaryota</taxon>
        <taxon>Metazoa</taxon>
        <taxon>Spiralia</taxon>
        <taxon>Lophotrochozoa</taxon>
        <taxon>Platyhelminthes</taxon>
        <taxon>Cestoda</taxon>
        <taxon>Eucestoda</taxon>
        <taxon>Cyclophyllidea</taxon>
        <taxon>Taeniidae</taxon>
        <taxon>Echinococcus</taxon>
        <taxon>Echinococcus granulosus group</taxon>
    </lineage>
</organism>
<evidence type="ECO:0000313" key="1">
    <source>
        <dbReference type="EMBL" id="EUB54975.1"/>
    </source>
</evidence>
<dbReference type="KEGG" id="egl:EGR_10159"/>
<protein>
    <submittedName>
        <fullName evidence="1">Uncharacterized protein</fullName>
    </submittedName>
</protein>
<comment type="caution">
    <text evidence="1">The sequence shown here is derived from an EMBL/GenBank/DDBJ whole genome shotgun (WGS) entry which is preliminary data.</text>
</comment>